<proteinExistence type="predicted"/>
<name>A0A523VWH0_UNCAE</name>
<reference evidence="1 2" key="1">
    <citation type="submission" date="2019-03" db="EMBL/GenBank/DDBJ databases">
        <title>Metabolic potential of uncultured bacteria and archaea associated with petroleum seepage in deep-sea sediments.</title>
        <authorList>
            <person name="Dong X."/>
            <person name="Hubert C."/>
        </authorList>
    </citation>
    <scope>NUCLEOTIDE SEQUENCE [LARGE SCALE GENOMIC DNA]</scope>
    <source>
        <strain evidence="1">E29_bin52</strain>
    </source>
</reference>
<sequence length="65" mass="6816">MEKTALGKARKFLEGFEKGAPTAGESAITWALVALAENLGRVATALEKLADKVEEKGLVNSQLGS</sequence>
<dbReference type="Proteomes" id="UP000319130">
    <property type="component" value="Unassembled WGS sequence"/>
</dbReference>
<evidence type="ECO:0000313" key="2">
    <source>
        <dbReference type="Proteomes" id="UP000319130"/>
    </source>
</evidence>
<organism evidence="1 2">
    <name type="scientific">Aerophobetes bacterium</name>
    <dbReference type="NCBI Taxonomy" id="2030807"/>
    <lineage>
        <taxon>Bacteria</taxon>
        <taxon>Candidatus Aerophobota</taxon>
    </lineage>
</organism>
<dbReference type="AlphaFoldDB" id="A0A523VWH0"/>
<gene>
    <name evidence="1" type="ORF">E3J48_08240</name>
</gene>
<protein>
    <submittedName>
        <fullName evidence="1">Uncharacterized protein</fullName>
    </submittedName>
</protein>
<dbReference type="EMBL" id="SOIZ01000378">
    <property type="protein sequence ID" value="TET59115.1"/>
    <property type="molecule type" value="Genomic_DNA"/>
</dbReference>
<evidence type="ECO:0000313" key="1">
    <source>
        <dbReference type="EMBL" id="TET59115.1"/>
    </source>
</evidence>
<accession>A0A523VWH0</accession>
<comment type="caution">
    <text evidence="1">The sequence shown here is derived from an EMBL/GenBank/DDBJ whole genome shotgun (WGS) entry which is preliminary data.</text>
</comment>